<evidence type="ECO:0000256" key="5">
    <source>
        <dbReference type="ARBA" id="ARBA00022975"/>
    </source>
</evidence>
<dbReference type="OrthoDB" id="9794954at2"/>
<comment type="cofactor">
    <cofactor evidence="1">
        <name>FMN</name>
        <dbReference type="ChEBI" id="CHEBI:58210"/>
    </cofactor>
</comment>
<dbReference type="GO" id="GO:0006222">
    <property type="term" value="P:UMP biosynthetic process"/>
    <property type="evidence" value="ECO:0007669"/>
    <property type="project" value="InterPro"/>
</dbReference>
<comment type="pathway">
    <text evidence="2">Pyrimidine metabolism; UMP biosynthesis via de novo pathway.</text>
</comment>
<accession>A0A9X5E858</accession>
<dbReference type="SUPFAM" id="SSF51395">
    <property type="entry name" value="FMN-linked oxidoreductases"/>
    <property type="match status" value="1"/>
</dbReference>
<gene>
    <name evidence="8" type="ORF">QH73_0021045</name>
</gene>
<dbReference type="PIRSF" id="PIRSF000164">
    <property type="entry name" value="DHO_oxidase"/>
    <property type="match status" value="1"/>
</dbReference>
<name>A0A9X5E858_9CYAN</name>
<dbReference type="InterPro" id="IPR012135">
    <property type="entry name" value="Dihydroorotate_DH_1_2"/>
</dbReference>
<sequence length="343" mass="39044">MDLTTTYMGLQLRSPLVPSASPLSEDIDNIKRMEDAGAAAVVMHSLFEEQLRQERYELHHHLTHGTESYPEALTYFPEPHSFRVGSEEYLNHIQRAKEKVNIPLIASLNGSSVGGWTNYARQIQQAGADGLELNVYYVPTDMDLTGEQIEQTYIEILRSVKAAVTIPVAIKLSPYFTNMANMARRLDNAGANALVLFNRFYQPDINLKTLEVEPNVLLSTPQSMRLPMRWIAILYDRINASLAATSGIHKGQDAIKLLMAGANITMLCSVLLRHGIDQIRAIEQEMREWMVEHEYESVRQLQGSMSQKNCPDKSAFERAQYMRSLQTYKPEWERVFDTSHYFG</sequence>
<reference evidence="8 9" key="1">
    <citation type="journal article" date="2015" name="Genome Announc.">
        <title>Draft Genome Sequence of the Terrestrial Cyanobacterium Scytonema millei VB511283, Isolated from Eastern India.</title>
        <authorList>
            <person name="Sen D."/>
            <person name="Chandrababunaidu M.M."/>
            <person name="Singh D."/>
            <person name="Sanghi N."/>
            <person name="Ghorai A."/>
            <person name="Mishra G.P."/>
            <person name="Madduluri M."/>
            <person name="Adhikary S.P."/>
            <person name="Tripathy S."/>
        </authorList>
    </citation>
    <scope>NUCLEOTIDE SEQUENCE [LARGE SCALE GENOMIC DNA]</scope>
    <source>
        <strain evidence="8 9">VB511283</strain>
    </source>
</reference>
<proteinExistence type="predicted"/>
<feature type="domain" description="Dihydroorotate dehydrogenase catalytic" evidence="7">
    <location>
        <begin position="85"/>
        <end position="290"/>
    </location>
</feature>
<protein>
    <submittedName>
        <fullName evidence="8">Dihydroorotate dehydrogenase-like protein</fullName>
    </submittedName>
</protein>
<comment type="caution">
    <text evidence="8">The sequence shown here is derived from an EMBL/GenBank/DDBJ whole genome shotgun (WGS) entry which is preliminary data.</text>
</comment>
<keyword evidence="4" id="KW-0288">FMN</keyword>
<dbReference type="EMBL" id="JTJC03000006">
    <property type="protein sequence ID" value="NHC37090.1"/>
    <property type="molecule type" value="Genomic_DNA"/>
</dbReference>
<dbReference type="InterPro" id="IPR013785">
    <property type="entry name" value="Aldolase_TIM"/>
</dbReference>
<organism evidence="8 9">
    <name type="scientific">Scytonema millei VB511283</name>
    <dbReference type="NCBI Taxonomy" id="1245923"/>
    <lineage>
        <taxon>Bacteria</taxon>
        <taxon>Bacillati</taxon>
        <taxon>Cyanobacteriota</taxon>
        <taxon>Cyanophyceae</taxon>
        <taxon>Nostocales</taxon>
        <taxon>Scytonemataceae</taxon>
        <taxon>Scytonema</taxon>
    </lineage>
</organism>
<dbReference type="Pfam" id="PF01180">
    <property type="entry name" value="DHO_dh"/>
    <property type="match status" value="1"/>
</dbReference>
<evidence type="ECO:0000256" key="3">
    <source>
        <dbReference type="ARBA" id="ARBA00022630"/>
    </source>
</evidence>
<dbReference type="Proteomes" id="UP000031532">
    <property type="component" value="Unassembled WGS sequence"/>
</dbReference>
<dbReference type="InterPro" id="IPR005720">
    <property type="entry name" value="Dihydroorotate_DH_cat"/>
</dbReference>
<evidence type="ECO:0000256" key="4">
    <source>
        <dbReference type="ARBA" id="ARBA00022643"/>
    </source>
</evidence>
<dbReference type="GO" id="GO:0005737">
    <property type="term" value="C:cytoplasm"/>
    <property type="evidence" value="ECO:0007669"/>
    <property type="project" value="InterPro"/>
</dbReference>
<dbReference type="NCBIfam" id="NF005741">
    <property type="entry name" value="PRK07565.1"/>
    <property type="match status" value="1"/>
</dbReference>
<dbReference type="GO" id="GO:0006207">
    <property type="term" value="P:'de novo' pyrimidine nucleobase biosynthetic process"/>
    <property type="evidence" value="ECO:0007669"/>
    <property type="project" value="TreeGrafter"/>
</dbReference>
<dbReference type="RefSeq" id="WP_039713920.1">
    <property type="nucleotide sequence ID" value="NZ_JTJC03000006.1"/>
</dbReference>
<dbReference type="AlphaFoldDB" id="A0A9X5E858"/>
<dbReference type="GO" id="GO:0004152">
    <property type="term" value="F:dihydroorotate dehydrogenase activity"/>
    <property type="evidence" value="ECO:0007669"/>
    <property type="project" value="InterPro"/>
</dbReference>
<evidence type="ECO:0000256" key="2">
    <source>
        <dbReference type="ARBA" id="ARBA00004725"/>
    </source>
</evidence>
<evidence type="ECO:0000256" key="6">
    <source>
        <dbReference type="ARBA" id="ARBA00023002"/>
    </source>
</evidence>
<dbReference type="InterPro" id="IPR050074">
    <property type="entry name" value="DHO_dehydrogenase"/>
</dbReference>
<evidence type="ECO:0000313" key="9">
    <source>
        <dbReference type="Proteomes" id="UP000031532"/>
    </source>
</evidence>
<dbReference type="PANTHER" id="PTHR48109">
    <property type="entry name" value="DIHYDROOROTATE DEHYDROGENASE (QUINONE), MITOCHONDRIAL-RELATED"/>
    <property type="match status" value="1"/>
</dbReference>
<dbReference type="CDD" id="cd04739">
    <property type="entry name" value="DHOD_like"/>
    <property type="match status" value="1"/>
</dbReference>
<keyword evidence="9" id="KW-1185">Reference proteome</keyword>
<keyword evidence="6" id="KW-0560">Oxidoreductase</keyword>
<evidence type="ECO:0000313" key="8">
    <source>
        <dbReference type="EMBL" id="NHC37090.1"/>
    </source>
</evidence>
<keyword evidence="5" id="KW-0665">Pyrimidine biosynthesis</keyword>
<evidence type="ECO:0000256" key="1">
    <source>
        <dbReference type="ARBA" id="ARBA00001917"/>
    </source>
</evidence>
<dbReference type="PANTHER" id="PTHR48109:SF3">
    <property type="entry name" value="SLL0744 PROTEIN"/>
    <property type="match status" value="1"/>
</dbReference>
<dbReference type="Gene3D" id="3.20.20.70">
    <property type="entry name" value="Aldolase class I"/>
    <property type="match status" value="1"/>
</dbReference>
<evidence type="ECO:0000259" key="7">
    <source>
        <dbReference type="Pfam" id="PF01180"/>
    </source>
</evidence>
<keyword evidence="3" id="KW-0285">Flavoprotein</keyword>